<comment type="caution">
    <text evidence="3">The sequence shown here is derived from an EMBL/GenBank/DDBJ whole genome shotgun (WGS) entry which is preliminary data.</text>
</comment>
<keyword evidence="4" id="KW-1185">Reference proteome</keyword>
<dbReference type="PANTHER" id="PTHR40763">
    <property type="entry name" value="MEMBRANE PROTEIN-RELATED"/>
    <property type="match status" value="1"/>
</dbReference>
<sequence>MLWGWGVRQAWGVTDDTPTMRAADNDREAVVEQLARAQAEGRLDLAEFDERVRLVWVAQTYADLAALTADLPPDRPIVPVATRPPMPVHQHRSYRPEGYQHATYQVEQRGTGRAGRLFFQAWVAASMINFVIWGLVSITSLEWVYPWWIWVVGPWGALILARRMTRFGLPR</sequence>
<keyword evidence="1" id="KW-0472">Membrane</keyword>
<feature type="transmembrane region" description="Helical" evidence="1">
    <location>
        <begin position="117"/>
        <end position="138"/>
    </location>
</feature>
<keyword evidence="1" id="KW-0812">Transmembrane</keyword>
<feature type="transmembrane region" description="Helical" evidence="1">
    <location>
        <begin position="144"/>
        <end position="161"/>
    </location>
</feature>
<name>A0A2T0TD28_9PSEU</name>
<feature type="domain" description="DUF1707" evidence="2">
    <location>
        <begin position="20"/>
        <end position="72"/>
    </location>
</feature>
<keyword evidence="1" id="KW-1133">Transmembrane helix</keyword>
<dbReference type="Pfam" id="PF08044">
    <property type="entry name" value="DUF1707"/>
    <property type="match status" value="1"/>
</dbReference>
<dbReference type="InterPro" id="IPR012551">
    <property type="entry name" value="DUF1707_SHOCT-like"/>
</dbReference>
<accession>A0A2T0TD28</accession>
<dbReference type="AlphaFoldDB" id="A0A2T0TD28"/>
<dbReference type="EMBL" id="PVTF01000003">
    <property type="protein sequence ID" value="PRY43572.1"/>
    <property type="molecule type" value="Genomic_DNA"/>
</dbReference>
<dbReference type="PANTHER" id="PTHR40763:SF4">
    <property type="entry name" value="DUF1707 DOMAIN-CONTAINING PROTEIN"/>
    <property type="match status" value="1"/>
</dbReference>
<proteinExistence type="predicted"/>
<gene>
    <name evidence="3" type="ORF">CLV43_103319</name>
</gene>
<dbReference type="Proteomes" id="UP000239494">
    <property type="component" value="Unassembled WGS sequence"/>
</dbReference>
<evidence type="ECO:0000313" key="4">
    <source>
        <dbReference type="Proteomes" id="UP000239494"/>
    </source>
</evidence>
<reference evidence="3 4" key="1">
    <citation type="submission" date="2018-03" db="EMBL/GenBank/DDBJ databases">
        <title>Genomic Encyclopedia of Archaeal and Bacterial Type Strains, Phase II (KMG-II): from individual species to whole genera.</title>
        <authorList>
            <person name="Goeker M."/>
        </authorList>
    </citation>
    <scope>NUCLEOTIDE SEQUENCE [LARGE SCALE GENOMIC DNA]</scope>
    <source>
        <strain evidence="3 4">DSM 44720</strain>
    </source>
</reference>
<organism evidence="3 4">
    <name type="scientific">Umezawaea tangerina</name>
    <dbReference type="NCBI Taxonomy" id="84725"/>
    <lineage>
        <taxon>Bacteria</taxon>
        <taxon>Bacillati</taxon>
        <taxon>Actinomycetota</taxon>
        <taxon>Actinomycetes</taxon>
        <taxon>Pseudonocardiales</taxon>
        <taxon>Pseudonocardiaceae</taxon>
        <taxon>Umezawaea</taxon>
    </lineage>
</organism>
<evidence type="ECO:0000259" key="2">
    <source>
        <dbReference type="Pfam" id="PF08044"/>
    </source>
</evidence>
<evidence type="ECO:0000256" key="1">
    <source>
        <dbReference type="SAM" id="Phobius"/>
    </source>
</evidence>
<protein>
    <submittedName>
        <fullName evidence="3">Uncharacterized protein DUF1707</fullName>
    </submittedName>
</protein>
<evidence type="ECO:0000313" key="3">
    <source>
        <dbReference type="EMBL" id="PRY43572.1"/>
    </source>
</evidence>